<dbReference type="SUPFAM" id="SSF48065">
    <property type="entry name" value="DBL homology domain (DH-domain)"/>
    <property type="match status" value="1"/>
</dbReference>
<dbReference type="InterPro" id="IPR036388">
    <property type="entry name" value="WH-like_DNA-bd_sf"/>
</dbReference>
<dbReference type="SUPFAM" id="SSF50729">
    <property type="entry name" value="PH domain-like"/>
    <property type="match status" value="1"/>
</dbReference>
<dbReference type="InterPro" id="IPR052233">
    <property type="entry name" value="Rho-type_GEFs"/>
</dbReference>
<dbReference type="Proteomes" id="UP000750502">
    <property type="component" value="Unassembled WGS sequence"/>
</dbReference>
<dbReference type="GO" id="GO:0035556">
    <property type="term" value="P:intracellular signal transduction"/>
    <property type="evidence" value="ECO:0007669"/>
    <property type="project" value="InterPro"/>
</dbReference>
<dbReference type="InterPro" id="IPR000219">
    <property type="entry name" value="DH_dom"/>
</dbReference>
<reference evidence="4" key="2">
    <citation type="submission" date="2020-10" db="EMBL/GenBank/DDBJ databases">
        <authorList>
            <person name="Peck L.D."/>
            <person name="Nowell R.W."/>
            <person name="Flood J."/>
            <person name="Ryan M.J."/>
            <person name="Barraclough T.G."/>
        </authorList>
    </citation>
    <scope>NUCLEOTIDE SEQUENCE</scope>
    <source>
        <strain evidence="4">IMI 127659i</strain>
    </source>
</reference>
<evidence type="ECO:0000313" key="5">
    <source>
        <dbReference type="Proteomes" id="UP000750502"/>
    </source>
</evidence>
<dbReference type="InterPro" id="IPR001180">
    <property type="entry name" value="CNH_dom"/>
</dbReference>
<dbReference type="OrthoDB" id="2272012at2759"/>
<dbReference type="PANTHER" id="PTHR46572">
    <property type="entry name" value="RHO1 GDP-GTP EXCHANGE PROTEIN 1-RELATED"/>
    <property type="match status" value="1"/>
</dbReference>
<feature type="compositionally biased region" description="Low complexity" evidence="3">
    <location>
        <begin position="186"/>
        <end position="197"/>
    </location>
</feature>
<keyword evidence="2" id="KW-0344">Guanine-nucleotide releasing factor</keyword>
<feature type="compositionally biased region" description="Polar residues" evidence="3">
    <location>
        <begin position="467"/>
        <end position="478"/>
    </location>
</feature>
<feature type="region of interest" description="Disordered" evidence="3">
    <location>
        <begin position="185"/>
        <end position="417"/>
    </location>
</feature>
<dbReference type="InterPro" id="IPR035899">
    <property type="entry name" value="DBL_dom_sf"/>
</dbReference>
<dbReference type="Pfam" id="PF00610">
    <property type="entry name" value="DEP"/>
    <property type="match status" value="1"/>
</dbReference>
<dbReference type="SMART" id="SM00036">
    <property type="entry name" value="CNH"/>
    <property type="match status" value="1"/>
</dbReference>
<dbReference type="PROSITE" id="PS50219">
    <property type="entry name" value="CNH"/>
    <property type="match status" value="1"/>
</dbReference>
<dbReference type="CDD" id="cd04435">
    <property type="entry name" value="DEP_fRom2"/>
    <property type="match status" value="1"/>
</dbReference>
<dbReference type="Gene3D" id="1.10.10.10">
    <property type="entry name" value="Winged helix-like DNA-binding domain superfamily/Winged helix DNA-binding domain"/>
    <property type="match status" value="1"/>
</dbReference>
<evidence type="ECO:0000256" key="1">
    <source>
        <dbReference type="ARBA" id="ARBA00022553"/>
    </source>
</evidence>
<accession>A0A9P7L959</accession>
<keyword evidence="5" id="KW-1185">Reference proteome</keyword>
<dbReference type="Pfam" id="PF15405">
    <property type="entry name" value="PH_5"/>
    <property type="match status" value="1"/>
</dbReference>
<dbReference type="Gene3D" id="2.30.29.30">
    <property type="entry name" value="Pleckstrin-homology domain (PH domain)/Phosphotyrosine-binding domain (PTB)"/>
    <property type="match status" value="1"/>
</dbReference>
<dbReference type="GO" id="GO:0005085">
    <property type="term" value="F:guanyl-nucleotide exchange factor activity"/>
    <property type="evidence" value="ECO:0007669"/>
    <property type="project" value="UniProtKB-KW"/>
</dbReference>
<feature type="compositionally biased region" description="Polar residues" evidence="3">
    <location>
        <begin position="395"/>
        <end position="406"/>
    </location>
</feature>
<keyword evidence="1" id="KW-0597">Phosphoprotein</keyword>
<dbReference type="PROSITE" id="PS50010">
    <property type="entry name" value="DH_2"/>
    <property type="match status" value="1"/>
</dbReference>
<dbReference type="SUPFAM" id="SSF46785">
    <property type="entry name" value="Winged helix' DNA-binding domain"/>
    <property type="match status" value="1"/>
</dbReference>
<dbReference type="SMART" id="SM00325">
    <property type="entry name" value="RhoGEF"/>
    <property type="match status" value="1"/>
</dbReference>
<feature type="compositionally biased region" description="Polar residues" evidence="3">
    <location>
        <begin position="485"/>
        <end position="510"/>
    </location>
</feature>
<dbReference type="InterPro" id="IPR000591">
    <property type="entry name" value="DEP_dom"/>
</dbReference>
<comment type="caution">
    <text evidence="4">The sequence shown here is derived from an EMBL/GenBank/DDBJ whole genome shotgun (WGS) entry which is preliminary data.</text>
</comment>
<reference evidence="4" key="1">
    <citation type="journal article" date="2020" name="bioRxiv">
        <title>Historical genomics reveals the evolutionary mechanisms behind multiple outbreaks of the host-specific coffee wilt pathogen Fusarium xylarioides.</title>
        <authorList>
            <person name="Peck D."/>
            <person name="Nowell R.W."/>
            <person name="Flood J."/>
            <person name="Ryan M.J."/>
            <person name="Barraclough T.G."/>
        </authorList>
    </citation>
    <scope>NUCLEOTIDE SEQUENCE</scope>
    <source>
        <strain evidence="4">IMI 127659i</strain>
    </source>
</reference>
<dbReference type="PROSITE" id="PS50186">
    <property type="entry name" value="DEP"/>
    <property type="match status" value="1"/>
</dbReference>
<feature type="compositionally biased region" description="Pro residues" evidence="3">
    <location>
        <begin position="314"/>
        <end position="337"/>
    </location>
</feature>
<dbReference type="EMBL" id="JADFTT010000096">
    <property type="protein sequence ID" value="KAG5768651.1"/>
    <property type="molecule type" value="Genomic_DNA"/>
</dbReference>
<proteinExistence type="predicted"/>
<sequence length="1413" mass="159992">MQYLDVDSIGLDYLYLFYLRRVGCLTWIVNLQLQLQLPPKSITRGPLPREKPSRDGDRPLPAITFPIAVPPHPRSVDELRPKARGLPFCSTGRLVRRTPSSPNLQIPTRHFAWVEFTPRSLIISPTVTTSATCEGIRSARDAQYWRRLTAAHPSKSAVDTPDNELLAFGAQNPTVSLIMSNYGYDPRGAPQRPPQRGYGDDNNYGQRDAAFSNIFGAAPPPGRSQTMTSSSSMPQNMMDPGRTQTMSSMSSGMQRQPPPRAPPGHYGDPAAGRTRTMDSNSMMGNGYYPSQRSASGGQMPPHYMQQQQHHQPRRPYPGPGGPPPPRMEQRGPPPPQAPGARTPAQRFYQGGPAPAMNNDPYRSQSLASAPRQPMYHPPPSAYQQAPANHLRQAPYAQQNSARTTAQGRIVPERHEDRTMSLTGNYQPQSMDAHQTMSGRVIPNRRAPTELPAANGYPNSMPHAPGAQTRTSSMVSSNGAGDHSRTMSMASTVAPTITPSESDASTLVQRPTRSKSIESERPPTATKIRPPLVYPALLSRVGECFRRKIIVGDRTKNELTYKNAFSGSEAVDVLSYIIRTTDRNLALLLGRALDAQKFFHDVTYEHRLRDSQSEMYQFRETLMDEPEDKPAVNGVFVLLSECYSPTCTRDQLCYSIACPRRLEQVSRLNLKINPGLRKEDAVNAVDDEADQTDEQKLWINSVPKEVAEKVDEREKKRQEVISEICYTERDFVKDLEYLRDFWILPLRSKASPVPVQRREKVVKTIFSNIIDHPSIHTVSSRFASGLTTRQQKEPIVHNIGDIFLEYVPQFEPFILYGSKQLEGKFEFENERSVNPYFGKFVDEIERRKESRKLELNGYLTKPTTRLARYPLLLENVLKYTEDGNPDKEDIPKVLVMIRDILGRVNAESGKAENRFNLRRLHEQLRFRPNERVDLRLTEEGREMVFKCQFKKSPTDPAEITAFLFDHAVLLVRIKQTGKAEEIKAYRRPIPLELLAIREMDEVIPKDGNMKRTSSSLIPSIRNNTNDPARKEGWPITFRHLGKAGYELTLYASNQAARQKWLEFIHTAQERLRSRADFFNTTVISSKFFAGTNRVNCVTPFDGGRKLLYGTDNGVYLSDRKVKDQVPRRVLETASVTQIDILEEYQLLLVLSNKTLQSYPVSALNPDEPALSRRPKKIQNHCSFFKTGICLGRHLVCCVKSSALSTTIKVFEPNDAMTKAKKQKGIGKFMSGGHDELKPFKEFYIPTESSSVHFLKSKLCVACARGFEVVSLETLETQSLLDQADTSLDFVARKEGVRPIHIERLNGEFLLNYSEFSFFVNRNGWRARPEWRIDWEGTPQSFALSYPWILAFEPNFIELRNMENGAVHIVPRKNIRMLHSSTHEILFAHEDDKGDDVVEAIDFWKSNRKSELLGS</sequence>
<protein>
    <recommendedName>
        <fullName evidence="6">Rho guanyl nucleotide exchange factor</fullName>
    </recommendedName>
</protein>
<feature type="compositionally biased region" description="Polar residues" evidence="3">
    <location>
        <begin position="277"/>
        <end position="295"/>
    </location>
</feature>
<dbReference type="SMART" id="SM00049">
    <property type="entry name" value="DEP"/>
    <property type="match status" value="1"/>
</dbReference>
<dbReference type="Pfam" id="PF00780">
    <property type="entry name" value="CNH"/>
    <property type="match status" value="1"/>
</dbReference>
<dbReference type="CDD" id="cd00160">
    <property type="entry name" value="RhoGEF"/>
    <property type="match status" value="1"/>
</dbReference>
<feature type="compositionally biased region" description="Low complexity" evidence="3">
    <location>
        <begin position="224"/>
        <end position="255"/>
    </location>
</feature>
<gene>
    <name evidence="4" type="ORF">H9Q72_003885</name>
</gene>
<name>A0A9P7L959_9HYPO</name>
<evidence type="ECO:0008006" key="6">
    <source>
        <dbReference type="Google" id="ProtNLM"/>
    </source>
</evidence>
<dbReference type="InterPro" id="IPR011993">
    <property type="entry name" value="PH-like_dom_sf"/>
</dbReference>
<dbReference type="InterPro" id="IPR041675">
    <property type="entry name" value="PH_5"/>
</dbReference>
<organism evidence="4 5">
    <name type="scientific">Fusarium xylarioides</name>
    <dbReference type="NCBI Taxonomy" id="221167"/>
    <lineage>
        <taxon>Eukaryota</taxon>
        <taxon>Fungi</taxon>
        <taxon>Dikarya</taxon>
        <taxon>Ascomycota</taxon>
        <taxon>Pezizomycotina</taxon>
        <taxon>Sordariomycetes</taxon>
        <taxon>Hypocreomycetidae</taxon>
        <taxon>Hypocreales</taxon>
        <taxon>Nectriaceae</taxon>
        <taxon>Fusarium</taxon>
        <taxon>Fusarium fujikuroi species complex</taxon>
    </lineage>
</organism>
<dbReference type="InterPro" id="IPR036390">
    <property type="entry name" value="WH_DNA-bd_sf"/>
</dbReference>
<dbReference type="Pfam" id="PF00621">
    <property type="entry name" value="RhoGEF"/>
    <property type="match status" value="1"/>
</dbReference>
<feature type="compositionally biased region" description="Low complexity" evidence="3">
    <location>
        <begin position="296"/>
        <end position="309"/>
    </location>
</feature>
<evidence type="ECO:0000313" key="4">
    <source>
        <dbReference type="EMBL" id="KAG5768651.1"/>
    </source>
</evidence>
<evidence type="ECO:0000256" key="2">
    <source>
        <dbReference type="ARBA" id="ARBA00022658"/>
    </source>
</evidence>
<evidence type="ECO:0000256" key="3">
    <source>
        <dbReference type="SAM" id="MobiDB-lite"/>
    </source>
</evidence>
<dbReference type="PANTHER" id="PTHR46572:SF2">
    <property type="entry name" value="RHO1 GDP-GTP EXCHANGE PROTEIN 1-RELATED"/>
    <property type="match status" value="1"/>
</dbReference>
<dbReference type="Gene3D" id="1.20.900.10">
    <property type="entry name" value="Dbl homology (DH) domain"/>
    <property type="match status" value="1"/>
</dbReference>
<feature type="region of interest" description="Disordered" evidence="3">
    <location>
        <begin position="454"/>
        <end position="527"/>
    </location>
</feature>